<dbReference type="EMBL" id="KQ979401">
    <property type="protein sequence ID" value="KYN21734.1"/>
    <property type="molecule type" value="Genomic_DNA"/>
</dbReference>
<name>A0A151J9M3_9HYME</name>
<keyword evidence="2" id="KW-1185">Reference proteome</keyword>
<evidence type="ECO:0008006" key="3">
    <source>
        <dbReference type="Google" id="ProtNLM"/>
    </source>
</evidence>
<sequence length="110" mass="12447">MVCTVHTVNSKCIFLKSWDLIGLKETGDQLKEIVNEGIKLAKEKFNIITYAVVSDNASSMMLMGKKVNIWHTTCQSHSGNLLAKSFVPETYAKNVNNFCMHSRHQLQNMN</sequence>
<evidence type="ECO:0000313" key="2">
    <source>
        <dbReference type="Proteomes" id="UP000078492"/>
    </source>
</evidence>
<proteinExistence type="predicted"/>
<dbReference type="Proteomes" id="UP000078492">
    <property type="component" value="Unassembled WGS sequence"/>
</dbReference>
<dbReference type="AlphaFoldDB" id="A0A151J9M3"/>
<reference evidence="1 2" key="1">
    <citation type="submission" date="2015-09" db="EMBL/GenBank/DDBJ databases">
        <title>Trachymyrmex cornetzi WGS genome.</title>
        <authorList>
            <person name="Nygaard S."/>
            <person name="Hu H."/>
            <person name="Boomsma J."/>
            <person name="Zhang G."/>
        </authorList>
    </citation>
    <scope>NUCLEOTIDE SEQUENCE [LARGE SCALE GENOMIC DNA]</scope>
    <source>
        <strain evidence="1">Tcor2-1</strain>
        <tissue evidence="1">Whole body</tissue>
    </source>
</reference>
<protein>
    <recommendedName>
        <fullName evidence="3">DUF659 domain-containing protein</fullName>
    </recommendedName>
</protein>
<gene>
    <name evidence="1" type="ORF">ALC57_05885</name>
</gene>
<evidence type="ECO:0000313" key="1">
    <source>
        <dbReference type="EMBL" id="KYN21734.1"/>
    </source>
</evidence>
<organism evidence="1 2">
    <name type="scientific">Trachymyrmex cornetzi</name>
    <dbReference type="NCBI Taxonomy" id="471704"/>
    <lineage>
        <taxon>Eukaryota</taxon>
        <taxon>Metazoa</taxon>
        <taxon>Ecdysozoa</taxon>
        <taxon>Arthropoda</taxon>
        <taxon>Hexapoda</taxon>
        <taxon>Insecta</taxon>
        <taxon>Pterygota</taxon>
        <taxon>Neoptera</taxon>
        <taxon>Endopterygota</taxon>
        <taxon>Hymenoptera</taxon>
        <taxon>Apocrita</taxon>
        <taxon>Aculeata</taxon>
        <taxon>Formicoidea</taxon>
        <taxon>Formicidae</taxon>
        <taxon>Myrmicinae</taxon>
        <taxon>Trachymyrmex</taxon>
    </lineage>
</organism>
<accession>A0A151J9M3</accession>